<sequence>MGDIVDDSVVIPKPLPSAITSITLVAIGGRERKTHPIILWVMMCEIGPYLGEAECCRACSHGDDDTNTFVVYGSCCVKSARSLAGQHVVVLVAMAKLKSIATHLNAALHSS</sequence>
<proteinExistence type="predicted"/>
<accession>A0A699HGV9</accession>
<evidence type="ECO:0000313" key="1">
    <source>
        <dbReference type="EMBL" id="GEY13088.1"/>
    </source>
</evidence>
<organism evidence="1">
    <name type="scientific">Tanacetum cinerariifolium</name>
    <name type="common">Dalmatian daisy</name>
    <name type="synonym">Chrysanthemum cinerariifolium</name>
    <dbReference type="NCBI Taxonomy" id="118510"/>
    <lineage>
        <taxon>Eukaryota</taxon>
        <taxon>Viridiplantae</taxon>
        <taxon>Streptophyta</taxon>
        <taxon>Embryophyta</taxon>
        <taxon>Tracheophyta</taxon>
        <taxon>Spermatophyta</taxon>
        <taxon>Magnoliopsida</taxon>
        <taxon>eudicotyledons</taxon>
        <taxon>Gunneridae</taxon>
        <taxon>Pentapetalae</taxon>
        <taxon>asterids</taxon>
        <taxon>campanulids</taxon>
        <taxon>Asterales</taxon>
        <taxon>Asteraceae</taxon>
        <taxon>Asteroideae</taxon>
        <taxon>Anthemideae</taxon>
        <taxon>Anthemidinae</taxon>
        <taxon>Tanacetum</taxon>
    </lineage>
</organism>
<reference evidence="1" key="1">
    <citation type="journal article" date="2019" name="Sci. Rep.">
        <title>Draft genome of Tanacetum cinerariifolium, the natural source of mosquito coil.</title>
        <authorList>
            <person name="Yamashiro T."/>
            <person name="Shiraishi A."/>
            <person name="Satake H."/>
            <person name="Nakayama K."/>
        </authorList>
    </citation>
    <scope>NUCLEOTIDE SEQUENCE</scope>
</reference>
<name>A0A699HGV9_TANCI</name>
<dbReference type="AlphaFoldDB" id="A0A699HGV9"/>
<gene>
    <name evidence="1" type="ORF">Tci_385062</name>
</gene>
<protein>
    <submittedName>
        <fullName evidence="1">Uncharacterized protein</fullName>
    </submittedName>
</protein>
<comment type="caution">
    <text evidence="1">The sequence shown here is derived from an EMBL/GenBank/DDBJ whole genome shotgun (WGS) entry which is preliminary data.</text>
</comment>
<dbReference type="EMBL" id="BKCJ010154141">
    <property type="protein sequence ID" value="GEY13088.1"/>
    <property type="molecule type" value="Genomic_DNA"/>
</dbReference>